<dbReference type="InterPro" id="IPR050789">
    <property type="entry name" value="Diverse_Enzym_Activities"/>
</dbReference>
<dbReference type="Proteomes" id="UP000813018">
    <property type="component" value="Unassembled WGS sequence"/>
</dbReference>
<name>A0ABS7CZF8_9BACT</name>
<dbReference type="PANTHER" id="PTHR43283:SF7">
    <property type="entry name" value="BETA-LACTAMASE-RELATED DOMAIN-CONTAINING PROTEIN"/>
    <property type="match status" value="1"/>
</dbReference>
<reference evidence="2 3" key="1">
    <citation type="journal article" date="2016" name="Int. J. Syst. Evol. Microbiol.">
        <title>Pontibacter aydingkolensis sp. nov., isolated from soil of a salt lake.</title>
        <authorList>
            <person name="Osman G."/>
            <person name="Zhang T."/>
            <person name="Lou K."/>
            <person name="Gao Y."/>
            <person name="Chang W."/>
            <person name="Lin Q."/>
            <person name="Yang H.M."/>
            <person name="Huo X.D."/>
            <person name="Wang N."/>
        </authorList>
    </citation>
    <scope>NUCLEOTIDE SEQUENCE [LARGE SCALE GENOMIC DNA]</scope>
    <source>
        <strain evidence="2 3">KACC 19255</strain>
    </source>
</reference>
<protein>
    <submittedName>
        <fullName evidence="2">Beta-lactamase family protein</fullName>
    </submittedName>
</protein>
<accession>A0ABS7CZF8</accession>
<keyword evidence="3" id="KW-1185">Reference proteome</keyword>
<comment type="caution">
    <text evidence="2">The sequence shown here is derived from an EMBL/GenBank/DDBJ whole genome shotgun (WGS) entry which is preliminary data.</text>
</comment>
<dbReference type="SUPFAM" id="SSF56601">
    <property type="entry name" value="beta-lactamase/transpeptidase-like"/>
    <property type="match status" value="1"/>
</dbReference>
<dbReference type="Pfam" id="PF00144">
    <property type="entry name" value="Beta-lactamase"/>
    <property type="match status" value="1"/>
</dbReference>
<dbReference type="Gene3D" id="3.40.710.10">
    <property type="entry name" value="DD-peptidase/beta-lactamase superfamily"/>
    <property type="match status" value="1"/>
</dbReference>
<evidence type="ECO:0000313" key="2">
    <source>
        <dbReference type="EMBL" id="MBW7469244.1"/>
    </source>
</evidence>
<sequence length="552" mass="61542">MEDYTGGWEGKIPYPKAFSFDLTADIPNSGKAVFSISNNQTILSHSFNYQAKKALLIELGKNLYFEGTIKKDRSEINGFIKSGMLFYHIKLKRSEKNRYVGKWNILMVESLKASDLYLSIENGSVDEYQAYPVWGDNRFTGTWCADFQKEKNIISFKDFKTGLLFEGKLTPSGIILDIKLGHGTVTRVPLVRSETAWKIGSLSSKDEGRATVPVALKDGWKIGNANSKSLDKRLLQEMIDGVKEGALPNTHSVLIAQKGKLVFEKYFYGYDAAVPHDMRSASKSISSAIVGAAIDSGFLNSTDQSMCNLIPSTYECANDSLKSEISIHHLLTMSSGLDAIDFGINRKSVASEDNYQQSQDWAKTVLEAPMIGKPGSRANYGSANPYLLGLIIDGAVPNSLELFMDEQLLQPLGISNYIIQADMAGKPYFGGGMYLTPRDMLKFGQLYLNSGNWKGKKVLSRNWVNQSFSNHITLENTENKNGYGYLWWHQEYQVKGHKIESIEARGAGGQYIFVLPRLDAVVVITSGNYRNGKTQQPEYILKTYILPSILKD</sequence>
<proteinExistence type="predicted"/>
<evidence type="ECO:0000259" key="1">
    <source>
        <dbReference type="Pfam" id="PF00144"/>
    </source>
</evidence>
<evidence type="ECO:0000313" key="3">
    <source>
        <dbReference type="Proteomes" id="UP000813018"/>
    </source>
</evidence>
<dbReference type="InterPro" id="IPR012338">
    <property type="entry name" value="Beta-lactam/transpept-like"/>
</dbReference>
<dbReference type="PANTHER" id="PTHR43283">
    <property type="entry name" value="BETA-LACTAMASE-RELATED"/>
    <property type="match status" value="1"/>
</dbReference>
<dbReference type="EMBL" id="JAHYXK010000030">
    <property type="protein sequence ID" value="MBW7469244.1"/>
    <property type="molecule type" value="Genomic_DNA"/>
</dbReference>
<dbReference type="RefSeq" id="WP_219879117.1">
    <property type="nucleotide sequence ID" value="NZ_JAHYXK010000030.1"/>
</dbReference>
<gene>
    <name evidence="2" type="ORF">K0O23_19385</name>
</gene>
<feature type="domain" description="Beta-lactamase-related" evidence="1">
    <location>
        <begin position="252"/>
        <end position="529"/>
    </location>
</feature>
<organism evidence="2 3">
    <name type="scientific">Pontibacter aydingkolensis</name>
    <dbReference type="NCBI Taxonomy" id="1911536"/>
    <lineage>
        <taxon>Bacteria</taxon>
        <taxon>Pseudomonadati</taxon>
        <taxon>Bacteroidota</taxon>
        <taxon>Cytophagia</taxon>
        <taxon>Cytophagales</taxon>
        <taxon>Hymenobacteraceae</taxon>
        <taxon>Pontibacter</taxon>
    </lineage>
</organism>
<dbReference type="InterPro" id="IPR001466">
    <property type="entry name" value="Beta-lactam-related"/>
</dbReference>